<dbReference type="InParanoid" id="B7FYH5"/>
<dbReference type="InterPro" id="IPR008979">
    <property type="entry name" value="Galactose-bd-like_sf"/>
</dbReference>
<keyword evidence="7 13" id="KW-0326">Glycosidase</keyword>
<gene>
    <name evidence="13" type="ORF">PHATRDRAFT_45673</name>
</gene>
<dbReference type="OrthoDB" id="1657402at2759"/>
<dbReference type="InterPro" id="IPR025300">
    <property type="entry name" value="BetaGal_jelly_roll_dom"/>
</dbReference>
<keyword evidence="4" id="KW-0732">Signal</keyword>
<keyword evidence="6" id="KW-0325">Glycoprotein</keyword>
<dbReference type="GO" id="GO:0005975">
    <property type="term" value="P:carbohydrate metabolic process"/>
    <property type="evidence" value="ECO:0007669"/>
    <property type="project" value="InterPro"/>
</dbReference>
<dbReference type="Proteomes" id="UP000000759">
    <property type="component" value="Chromosome 7"/>
</dbReference>
<organism evidence="13 14">
    <name type="scientific">Phaeodactylum tricornutum (strain CCAP 1055/1)</name>
    <dbReference type="NCBI Taxonomy" id="556484"/>
    <lineage>
        <taxon>Eukaryota</taxon>
        <taxon>Sar</taxon>
        <taxon>Stramenopiles</taxon>
        <taxon>Ochrophyta</taxon>
        <taxon>Bacillariophyta</taxon>
        <taxon>Bacillariophyceae</taxon>
        <taxon>Bacillariophycidae</taxon>
        <taxon>Naviculales</taxon>
        <taxon>Phaeodactylaceae</taxon>
        <taxon>Phaeodactylum</taxon>
    </lineage>
</organism>
<sequence>MKTMPSLEFRQSLKGGRPIPADELRQSLSHQEVEYGSFLPKSSTFHETELRPCSELQKRRYQRDLILLACAALIILYVSGFPPRIKNAGIFKKTSSIIPEGTTYAATTAELKNEIPACGDEPCFHPDRVQVRRDRPYFPSFWNYNGNLSVSYDERAIRINDKRVLLLSGSMHPVRATRGTWEHALDEAVYNGLNMITVYIFWGAHQSFRDEPLNWSLDGSSIGPKESQWELADALRSAANRGLFIHVRIGPYACGEYTYGGIPEWLPLQSSTMRMRRLNRPWLDAMEGFVAATITYLSSFNLWAHQGGPILIAQIENELGSGVDGSAAANYVVLERDEFNDDKHEDSHLLQLDRYGHILENASSRGMDSELRNATVQDYADWCGNLVARLAPNVIWTMCNGLSAENTISTFNGNNGIDWLEKYGDSGRIQVDQPAIWTEDEGGFQLWGDQPSKPSDYFWGRTSRAMATDALQWFARGGTHLNYYMWWGGYNRGRSSAAGIMNAYATDAFLCSSGQRRHPKYDHFLALHLVIADIAAILLHAPTSLLKNASVEIMDGDDWIVGDNQRQFLYQVLDTHDSKQVIFLENDANTTEMARLTGAKADDSLVFVMKPYSSQIVIDGIVAFDSSTISTKAMSFRRTLHYEPAVLLHLTSWSEPIAGADTDQNAHVSTEPLEQTNLNSKASISSDYAWYGTDVKIDVVLSQVKLYIGTEKATALAVFIDGAFIGEANNHQHAEGPTVLSIEIESLAAGTHRLAILCESLGYHNLIGRWGAITTAKPKGITGNVLIGSPLLSENISLVDGRQMWWSLPGLSVERKAARHGLRRESFEDAAQAEAGLHPLWSSVLFTSPQFDSTVHSLFLDLTSGRGHLWLNGKDLGRYWNITRGNSWNDYSQRYYFLPADFLHLDGQLNELILFDMLGGDHSAARLLLSSIEESETSKFSDEVDFALACI</sequence>
<dbReference type="SUPFAM" id="SSF49785">
    <property type="entry name" value="Galactose-binding domain-like"/>
    <property type="match status" value="1"/>
</dbReference>
<dbReference type="AlphaFoldDB" id="B7FYH5"/>
<evidence type="ECO:0000259" key="12">
    <source>
        <dbReference type="Pfam" id="PF21467"/>
    </source>
</evidence>
<dbReference type="InterPro" id="IPR017853">
    <property type="entry name" value="GH"/>
</dbReference>
<dbReference type="KEGG" id="pti:PHATRDRAFT_45673"/>
<dbReference type="GO" id="GO:0004565">
    <property type="term" value="F:beta-galactosidase activity"/>
    <property type="evidence" value="ECO:0007669"/>
    <property type="project" value="UniProtKB-EC"/>
</dbReference>
<dbReference type="HOGENOM" id="CLU_248596_0_0_1"/>
<dbReference type="Pfam" id="PF13364">
    <property type="entry name" value="BetaGal_ABD2"/>
    <property type="match status" value="1"/>
</dbReference>
<feature type="domain" description="Beta-galactosidase jelly roll" evidence="11">
    <location>
        <begin position="672"/>
        <end position="763"/>
    </location>
</feature>
<dbReference type="EC" id="3.2.1.23" evidence="3"/>
<dbReference type="PaxDb" id="2850-Phatr45673"/>
<dbReference type="Gene3D" id="3.20.20.80">
    <property type="entry name" value="Glycosidases"/>
    <property type="match status" value="1"/>
</dbReference>
<evidence type="ECO:0000313" key="14">
    <source>
        <dbReference type="Proteomes" id="UP000000759"/>
    </source>
</evidence>
<evidence type="ECO:0000256" key="3">
    <source>
        <dbReference type="ARBA" id="ARBA00012756"/>
    </source>
</evidence>
<keyword evidence="5 13" id="KW-0378">Hydrolase</keyword>
<dbReference type="EMBL" id="CM000610">
    <property type="protein sequence ID" value="EEC48727.1"/>
    <property type="molecule type" value="Genomic_DNA"/>
</dbReference>
<keyword evidence="9" id="KW-0472">Membrane</keyword>
<evidence type="ECO:0000256" key="9">
    <source>
        <dbReference type="SAM" id="Phobius"/>
    </source>
</evidence>
<feature type="domain" description="Beta-galactosidase galactose-binding" evidence="12">
    <location>
        <begin position="839"/>
        <end position="904"/>
    </location>
</feature>
<evidence type="ECO:0000256" key="7">
    <source>
        <dbReference type="ARBA" id="ARBA00023295"/>
    </source>
</evidence>
<dbReference type="SUPFAM" id="SSF51445">
    <property type="entry name" value="(Trans)glycosidases"/>
    <property type="match status" value="1"/>
</dbReference>
<proteinExistence type="inferred from homology"/>
<comment type="similarity">
    <text evidence="2 8">Belongs to the glycosyl hydrolase 35 family.</text>
</comment>
<evidence type="ECO:0000313" key="13">
    <source>
        <dbReference type="EMBL" id="EEC48727.1"/>
    </source>
</evidence>
<keyword evidence="9" id="KW-0812">Transmembrane</keyword>
<name>B7FYH5_PHATC</name>
<reference evidence="13 14" key="1">
    <citation type="journal article" date="2008" name="Nature">
        <title>The Phaeodactylum genome reveals the evolutionary history of diatom genomes.</title>
        <authorList>
            <person name="Bowler C."/>
            <person name="Allen A.E."/>
            <person name="Badger J.H."/>
            <person name="Grimwood J."/>
            <person name="Jabbari K."/>
            <person name="Kuo A."/>
            <person name="Maheswari U."/>
            <person name="Martens C."/>
            <person name="Maumus F."/>
            <person name="Otillar R.P."/>
            <person name="Rayko E."/>
            <person name="Salamov A."/>
            <person name="Vandepoele K."/>
            <person name="Beszteri B."/>
            <person name="Gruber A."/>
            <person name="Heijde M."/>
            <person name="Katinka M."/>
            <person name="Mock T."/>
            <person name="Valentin K."/>
            <person name="Verret F."/>
            <person name="Berges J.A."/>
            <person name="Brownlee C."/>
            <person name="Cadoret J.P."/>
            <person name="Chiovitti A."/>
            <person name="Choi C.J."/>
            <person name="Coesel S."/>
            <person name="De Martino A."/>
            <person name="Detter J.C."/>
            <person name="Durkin C."/>
            <person name="Falciatore A."/>
            <person name="Fournet J."/>
            <person name="Haruta M."/>
            <person name="Huysman M.J."/>
            <person name="Jenkins B.D."/>
            <person name="Jiroutova K."/>
            <person name="Jorgensen R.E."/>
            <person name="Joubert Y."/>
            <person name="Kaplan A."/>
            <person name="Kroger N."/>
            <person name="Kroth P.G."/>
            <person name="La Roche J."/>
            <person name="Lindquist E."/>
            <person name="Lommer M."/>
            <person name="Martin-Jezequel V."/>
            <person name="Lopez P.J."/>
            <person name="Lucas S."/>
            <person name="Mangogna M."/>
            <person name="McGinnis K."/>
            <person name="Medlin L.K."/>
            <person name="Montsant A."/>
            <person name="Oudot-Le Secq M.P."/>
            <person name="Napoli C."/>
            <person name="Obornik M."/>
            <person name="Parker M.S."/>
            <person name="Petit J.L."/>
            <person name="Porcel B.M."/>
            <person name="Poulsen N."/>
            <person name="Robison M."/>
            <person name="Rychlewski L."/>
            <person name="Rynearson T.A."/>
            <person name="Schmutz J."/>
            <person name="Shapiro H."/>
            <person name="Siaut M."/>
            <person name="Stanley M."/>
            <person name="Sussman M.R."/>
            <person name="Taylor A.R."/>
            <person name="Vardi A."/>
            <person name="von Dassow P."/>
            <person name="Vyverman W."/>
            <person name="Willis A."/>
            <person name="Wyrwicz L.S."/>
            <person name="Rokhsar D.S."/>
            <person name="Weissenbach J."/>
            <person name="Armbrust E.V."/>
            <person name="Green B.R."/>
            <person name="Van de Peer Y."/>
            <person name="Grigoriev I.V."/>
        </authorList>
    </citation>
    <scope>NUCLEOTIDE SEQUENCE [LARGE SCALE GENOMIC DNA]</scope>
    <source>
        <strain evidence="13 14">CCAP 1055/1</strain>
    </source>
</reference>
<evidence type="ECO:0000259" key="10">
    <source>
        <dbReference type="Pfam" id="PF01301"/>
    </source>
</evidence>
<dbReference type="InterPro" id="IPR031330">
    <property type="entry name" value="Gly_Hdrlase_35_cat"/>
</dbReference>
<dbReference type="PANTHER" id="PTHR23421">
    <property type="entry name" value="BETA-GALACTOSIDASE RELATED"/>
    <property type="match status" value="1"/>
</dbReference>
<evidence type="ECO:0000256" key="4">
    <source>
        <dbReference type="ARBA" id="ARBA00022729"/>
    </source>
</evidence>
<dbReference type="RefSeq" id="XP_002179741.1">
    <property type="nucleotide sequence ID" value="XM_002179705.1"/>
</dbReference>
<protein>
    <recommendedName>
        <fullName evidence="3">beta-galactosidase</fullName>
        <ecNumber evidence="3">3.2.1.23</ecNumber>
    </recommendedName>
</protein>
<feature type="transmembrane region" description="Helical" evidence="9">
    <location>
        <begin position="65"/>
        <end position="82"/>
    </location>
</feature>
<evidence type="ECO:0000256" key="6">
    <source>
        <dbReference type="ARBA" id="ARBA00023180"/>
    </source>
</evidence>
<dbReference type="InterPro" id="IPR048913">
    <property type="entry name" value="BetaGal_gal-bd"/>
</dbReference>
<dbReference type="GeneID" id="7200457"/>
<evidence type="ECO:0000256" key="8">
    <source>
        <dbReference type="RuleBase" id="RU003679"/>
    </source>
</evidence>
<evidence type="ECO:0000259" key="11">
    <source>
        <dbReference type="Pfam" id="PF13364"/>
    </source>
</evidence>
<reference evidence="14" key="2">
    <citation type="submission" date="2008-08" db="EMBL/GenBank/DDBJ databases">
        <authorList>
            <consortium name="Diatom Consortium"/>
            <person name="Grigoriev I."/>
            <person name="Grimwood J."/>
            <person name="Kuo A."/>
            <person name="Otillar R.P."/>
            <person name="Salamov A."/>
            <person name="Detter J.C."/>
            <person name="Lindquist E."/>
            <person name="Shapiro H."/>
            <person name="Lucas S."/>
            <person name="Glavina del Rio T."/>
            <person name="Pitluck S."/>
            <person name="Rokhsar D."/>
            <person name="Bowler C."/>
        </authorList>
    </citation>
    <scope>GENOME REANNOTATION</scope>
    <source>
        <strain evidence="14">CCAP 1055/1</strain>
    </source>
</reference>
<evidence type="ECO:0000256" key="2">
    <source>
        <dbReference type="ARBA" id="ARBA00009809"/>
    </source>
</evidence>
<evidence type="ECO:0000256" key="1">
    <source>
        <dbReference type="ARBA" id="ARBA00001412"/>
    </source>
</evidence>
<dbReference type="InterPro" id="IPR001944">
    <property type="entry name" value="Glycoside_Hdrlase_35"/>
</dbReference>
<evidence type="ECO:0000256" key="5">
    <source>
        <dbReference type="ARBA" id="ARBA00022801"/>
    </source>
</evidence>
<comment type="catalytic activity">
    <reaction evidence="1">
        <text>Hydrolysis of terminal non-reducing beta-D-galactose residues in beta-D-galactosides.</text>
        <dbReference type="EC" id="3.2.1.23"/>
    </reaction>
</comment>
<feature type="domain" description="Glycoside hydrolase 35 catalytic" evidence="10">
    <location>
        <begin position="158"/>
        <end position="351"/>
    </location>
</feature>
<feature type="domain" description="Glycoside hydrolase 35 catalytic" evidence="10">
    <location>
        <begin position="364"/>
        <end position="528"/>
    </location>
</feature>
<dbReference type="eggNOG" id="KOG0496">
    <property type="taxonomic scope" value="Eukaryota"/>
</dbReference>
<dbReference type="Gene3D" id="2.60.120.260">
    <property type="entry name" value="Galactose-binding domain-like"/>
    <property type="match status" value="2"/>
</dbReference>
<dbReference type="STRING" id="556484.B7FYH5"/>
<dbReference type="Pfam" id="PF01301">
    <property type="entry name" value="Glyco_hydro_35"/>
    <property type="match status" value="2"/>
</dbReference>
<keyword evidence="9" id="KW-1133">Transmembrane helix</keyword>
<keyword evidence="14" id="KW-1185">Reference proteome</keyword>
<dbReference type="PRINTS" id="PR00742">
    <property type="entry name" value="GLHYDRLASE35"/>
</dbReference>
<dbReference type="Pfam" id="PF21467">
    <property type="entry name" value="BetaGal_gal-bd"/>
    <property type="match status" value="1"/>
</dbReference>
<accession>B7FYH5</accession>